<comment type="caution">
    <text evidence="2">The sequence shown here is derived from an EMBL/GenBank/DDBJ whole genome shotgun (WGS) entry which is preliminary data.</text>
</comment>
<keyword evidence="3" id="KW-1185">Reference proteome</keyword>
<dbReference type="EMBL" id="LIAE01010543">
    <property type="protein sequence ID" value="PAV59081.1"/>
    <property type="molecule type" value="Genomic_DNA"/>
</dbReference>
<reference evidence="2 3" key="1">
    <citation type="journal article" date="2017" name="Curr. Biol.">
        <title>Genome architecture and evolution of a unichromosomal asexual nematode.</title>
        <authorList>
            <person name="Fradin H."/>
            <person name="Zegar C."/>
            <person name="Gutwein M."/>
            <person name="Lucas J."/>
            <person name="Kovtun M."/>
            <person name="Corcoran D."/>
            <person name="Baugh L.R."/>
            <person name="Kiontke K."/>
            <person name="Gunsalus K."/>
            <person name="Fitch D.H."/>
            <person name="Piano F."/>
        </authorList>
    </citation>
    <scope>NUCLEOTIDE SEQUENCE [LARGE SCALE GENOMIC DNA]</scope>
    <source>
        <strain evidence="2">PF1309</strain>
    </source>
</reference>
<proteinExistence type="predicted"/>
<evidence type="ECO:0000313" key="3">
    <source>
        <dbReference type="Proteomes" id="UP000218231"/>
    </source>
</evidence>
<name>A0A2A2JBS7_9BILA</name>
<dbReference type="Proteomes" id="UP000218231">
    <property type="component" value="Unassembled WGS sequence"/>
</dbReference>
<feature type="compositionally biased region" description="Basic and acidic residues" evidence="1">
    <location>
        <begin position="42"/>
        <end position="52"/>
    </location>
</feature>
<feature type="region of interest" description="Disordered" evidence="1">
    <location>
        <begin position="22"/>
        <end position="52"/>
    </location>
</feature>
<organism evidence="2 3">
    <name type="scientific">Diploscapter pachys</name>
    <dbReference type="NCBI Taxonomy" id="2018661"/>
    <lineage>
        <taxon>Eukaryota</taxon>
        <taxon>Metazoa</taxon>
        <taxon>Ecdysozoa</taxon>
        <taxon>Nematoda</taxon>
        <taxon>Chromadorea</taxon>
        <taxon>Rhabditida</taxon>
        <taxon>Rhabditina</taxon>
        <taxon>Rhabditomorpha</taxon>
        <taxon>Rhabditoidea</taxon>
        <taxon>Rhabditidae</taxon>
        <taxon>Diploscapter</taxon>
    </lineage>
</organism>
<sequence length="77" mass="8795">MDTLRTKAEAFLPVDDWLEPPCGRGGRGEWPPHRRAATAADGDVHENDKEADGDSKRRVCVFRLNQIIPERKLRTRL</sequence>
<dbReference type="AlphaFoldDB" id="A0A2A2JBS7"/>
<accession>A0A2A2JBS7</accession>
<protein>
    <submittedName>
        <fullName evidence="2">Uncharacterized protein</fullName>
    </submittedName>
</protein>
<evidence type="ECO:0000256" key="1">
    <source>
        <dbReference type="SAM" id="MobiDB-lite"/>
    </source>
</evidence>
<gene>
    <name evidence="2" type="ORF">WR25_10778</name>
</gene>
<evidence type="ECO:0000313" key="2">
    <source>
        <dbReference type="EMBL" id="PAV59081.1"/>
    </source>
</evidence>